<comment type="catalytic activity">
    <reaction evidence="6 7">
        <text>L-arginyl-[protein] + 2 S-adenosyl-L-methionine = N(omega),N(omega)'-dimethyl-L-arginyl-[protein] + 2 S-adenosyl-L-homocysteine + 2 H(+)</text>
        <dbReference type="Rhea" id="RHEA:48108"/>
        <dbReference type="Rhea" id="RHEA-COMP:10532"/>
        <dbReference type="Rhea" id="RHEA-COMP:11992"/>
        <dbReference type="ChEBI" id="CHEBI:15378"/>
        <dbReference type="ChEBI" id="CHEBI:29965"/>
        <dbReference type="ChEBI" id="CHEBI:57856"/>
        <dbReference type="ChEBI" id="CHEBI:59789"/>
        <dbReference type="ChEBI" id="CHEBI:88221"/>
        <dbReference type="EC" id="2.1.1.320"/>
    </reaction>
</comment>
<dbReference type="InterPro" id="IPR029063">
    <property type="entry name" value="SAM-dependent_MTases_sf"/>
</dbReference>
<comment type="subcellular location">
    <subcellularLocation>
        <location evidence="1 7">Mitochondrion</location>
    </subcellularLocation>
</comment>
<evidence type="ECO:0000256" key="2">
    <source>
        <dbReference type="ARBA" id="ARBA00005891"/>
    </source>
</evidence>
<evidence type="ECO:0000313" key="8">
    <source>
        <dbReference type="EMBL" id="CAD7701250.1"/>
    </source>
</evidence>
<reference evidence="8" key="1">
    <citation type="submission" date="2020-12" db="EMBL/GenBank/DDBJ databases">
        <authorList>
            <person name="Iha C."/>
        </authorList>
    </citation>
    <scope>NUCLEOTIDE SEQUENCE</scope>
</reference>
<dbReference type="Proteomes" id="UP000708148">
    <property type="component" value="Unassembled WGS sequence"/>
</dbReference>
<evidence type="ECO:0000256" key="1">
    <source>
        <dbReference type="ARBA" id="ARBA00004173"/>
    </source>
</evidence>
<dbReference type="AlphaFoldDB" id="A0A8S1J5W2"/>
<evidence type="ECO:0000256" key="3">
    <source>
        <dbReference type="ARBA" id="ARBA00022603"/>
    </source>
</evidence>
<dbReference type="SUPFAM" id="SSF53335">
    <property type="entry name" value="S-adenosyl-L-methionine-dependent methyltransferases"/>
    <property type="match status" value="1"/>
</dbReference>
<gene>
    <name evidence="8" type="ORF">OSTQU699_LOCUS6609</name>
</gene>
<proteinExistence type="inferred from homology"/>
<dbReference type="InterPro" id="IPR038375">
    <property type="entry name" value="NDUFAF7_sf"/>
</dbReference>
<keyword evidence="5 7" id="KW-0496">Mitochondrion</keyword>
<keyword evidence="4 7" id="KW-0808">Transferase</keyword>
<dbReference type="OrthoDB" id="17415at2759"/>
<keyword evidence="3 7" id="KW-0489">Methyltransferase</keyword>
<protein>
    <recommendedName>
        <fullName evidence="7">Protein arginine methyltransferase NDUFAF7</fullName>
        <ecNumber evidence="7">2.1.1.320</ecNumber>
    </recommendedName>
</protein>
<dbReference type="PANTHER" id="PTHR12049:SF5">
    <property type="entry name" value="PROTEIN ARGININE METHYLTRANSFERASE NDUFAF7 HOMOLOG, MITOCHONDRIAL"/>
    <property type="match status" value="1"/>
</dbReference>
<comment type="caution">
    <text evidence="8">The sequence shown here is derived from an EMBL/GenBank/DDBJ whole genome shotgun (WGS) entry which is preliminary data.</text>
</comment>
<sequence length="335" mass="37405">MVDVLGHLRDASPREFGRLTEYVILEISPALAEAQGRRAAEAGLADKVRVVNESALEVQEKISHSRNCFLIALEVLDNLPHDKVVFNPEDRWAWQAEVMPADHPVLPGYRDFPQARRSPPGTPARPPSHKELFYGVEDPLIHKCMDFLVEAQEAWDHKHAPRPSPMWGFDSWLASHETMLRPRPGGAHPASLAVWGKSGVVYLPTGQLKLLRAIQKFAPRAQCIFADFDVLPGPVMPGANGPSVRSVVAGEAVDHWDYLDPEFGTADVMFPTDFYALRYCFNKMFGRPTALESTAGFMRRFPEVVAGTTARDGTWLMEVDFLNTSMLVAEVRDCE</sequence>
<dbReference type="GO" id="GO:0032259">
    <property type="term" value="P:methylation"/>
    <property type="evidence" value="ECO:0007669"/>
    <property type="project" value="UniProtKB-KW"/>
</dbReference>
<comment type="function">
    <text evidence="7">Arginine methyltransferase involved in the assembly or stability of mitochondrial NADH:ubiquinone oxidoreductase complex (complex I).</text>
</comment>
<dbReference type="Gene3D" id="3.40.50.12710">
    <property type="match status" value="1"/>
</dbReference>
<accession>A0A8S1J5W2</accession>
<dbReference type="InterPro" id="IPR003788">
    <property type="entry name" value="NDUFAF7"/>
</dbReference>
<organism evidence="8 9">
    <name type="scientific">Ostreobium quekettii</name>
    <dbReference type="NCBI Taxonomy" id="121088"/>
    <lineage>
        <taxon>Eukaryota</taxon>
        <taxon>Viridiplantae</taxon>
        <taxon>Chlorophyta</taxon>
        <taxon>core chlorophytes</taxon>
        <taxon>Ulvophyceae</taxon>
        <taxon>TCBD clade</taxon>
        <taxon>Bryopsidales</taxon>
        <taxon>Ostreobineae</taxon>
        <taxon>Ostreobiaceae</taxon>
        <taxon>Ostreobium</taxon>
    </lineage>
</organism>
<evidence type="ECO:0000256" key="5">
    <source>
        <dbReference type="ARBA" id="ARBA00023128"/>
    </source>
</evidence>
<keyword evidence="9" id="KW-1185">Reference proteome</keyword>
<dbReference type="EMBL" id="CAJHUC010001471">
    <property type="protein sequence ID" value="CAD7701250.1"/>
    <property type="molecule type" value="Genomic_DNA"/>
</dbReference>
<evidence type="ECO:0000256" key="4">
    <source>
        <dbReference type="ARBA" id="ARBA00022679"/>
    </source>
</evidence>
<comment type="similarity">
    <text evidence="2 7">Belongs to the NDUFAF7 family.</text>
</comment>
<dbReference type="Pfam" id="PF02636">
    <property type="entry name" value="Methyltransf_28"/>
    <property type="match status" value="1"/>
</dbReference>
<dbReference type="GO" id="GO:0005739">
    <property type="term" value="C:mitochondrion"/>
    <property type="evidence" value="ECO:0007669"/>
    <property type="project" value="UniProtKB-SubCell"/>
</dbReference>
<dbReference type="GO" id="GO:0035243">
    <property type="term" value="F:protein-arginine omega-N symmetric methyltransferase activity"/>
    <property type="evidence" value="ECO:0007669"/>
    <property type="project" value="UniProtKB-EC"/>
</dbReference>
<evidence type="ECO:0000256" key="7">
    <source>
        <dbReference type="RuleBase" id="RU364114"/>
    </source>
</evidence>
<evidence type="ECO:0000256" key="6">
    <source>
        <dbReference type="ARBA" id="ARBA00048612"/>
    </source>
</evidence>
<dbReference type="PANTHER" id="PTHR12049">
    <property type="entry name" value="PROTEIN ARGININE METHYLTRANSFERASE NDUFAF7, MITOCHONDRIAL"/>
    <property type="match status" value="1"/>
</dbReference>
<name>A0A8S1J5W2_9CHLO</name>
<evidence type="ECO:0000313" key="9">
    <source>
        <dbReference type="Proteomes" id="UP000708148"/>
    </source>
</evidence>
<dbReference type="EC" id="2.1.1.320" evidence="7"/>